<dbReference type="AlphaFoldDB" id="A0A0K8V748"/>
<evidence type="ECO:0000313" key="2">
    <source>
        <dbReference type="EMBL" id="JAI34583.1"/>
    </source>
</evidence>
<feature type="compositionally biased region" description="Low complexity" evidence="1">
    <location>
        <begin position="139"/>
        <end position="151"/>
    </location>
</feature>
<dbReference type="EMBL" id="GDHF01017731">
    <property type="protein sequence ID" value="JAI34583.1"/>
    <property type="molecule type" value="Transcribed_RNA"/>
</dbReference>
<organism evidence="2">
    <name type="scientific">Bactrocera latifrons</name>
    <name type="common">Malaysian fruit fly</name>
    <name type="synonym">Chaetodacus latifrons</name>
    <dbReference type="NCBI Taxonomy" id="174628"/>
    <lineage>
        <taxon>Eukaryota</taxon>
        <taxon>Metazoa</taxon>
        <taxon>Ecdysozoa</taxon>
        <taxon>Arthropoda</taxon>
        <taxon>Hexapoda</taxon>
        <taxon>Insecta</taxon>
        <taxon>Pterygota</taxon>
        <taxon>Neoptera</taxon>
        <taxon>Endopterygota</taxon>
        <taxon>Diptera</taxon>
        <taxon>Brachycera</taxon>
        <taxon>Muscomorpha</taxon>
        <taxon>Tephritoidea</taxon>
        <taxon>Tephritidae</taxon>
        <taxon>Bactrocera</taxon>
        <taxon>Bactrocera</taxon>
    </lineage>
</organism>
<feature type="region of interest" description="Disordered" evidence="1">
    <location>
        <begin position="1"/>
        <end position="80"/>
    </location>
</feature>
<accession>A0A0K8V748</accession>
<reference evidence="2" key="1">
    <citation type="submission" date="2015-06" db="EMBL/GenBank/DDBJ databases">
        <authorList>
            <person name="Hoefler B.C."/>
            <person name="Straight P.D."/>
        </authorList>
    </citation>
    <scope>NUCLEOTIDE SEQUENCE</scope>
</reference>
<gene>
    <name evidence="2" type="ORF">c0_g4_i1</name>
</gene>
<sequence length="414" mass="43332">PAPSTYDPASLPYSTSEAIPAPAPSAYQDASQQSPSDYESPAQSQSTYPALASAVASTSYGSPATYEPAPLPYSETVPALPPSIYQDAQFSTVYASPVPNPTAYPAPEPASASYDPAPLPYSTSEAIPASAPAAYQDTSQQSPSYASPAPSLTTYPAPTPACTNTSTSYGNRDQYSVETLSSYSPSSQYPTATANQATDSYSAPSQPAYSDANQNQAAAIPSPYSAPAPAPYSVSDQYTAPDPNSYASTNQNSKLGPDSYLYPSTALATDLSLHSAPTSASLSSSIPYTAEYPLPAPVALPDPAIDSANYTPTSAYSPTPSPPACTCASNSAQSVPWRSSQPKIASLKYDIPAIIGGQNDISEAYTPDIDALISKWIDSNPLISKNCLQSLAPFYYQPTYTLIEYRGSKDPRSY</sequence>
<feature type="compositionally biased region" description="Polar residues" evidence="1">
    <location>
        <begin position="245"/>
        <end position="254"/>
    </location>
</feature>
<proteinExistence type="predicted"/>
<feature type="compositionally biased region" description="Polar residues" evidence="1">
    <location>
        <begin position="152"/>
        <end position="216"/>
    </location>
</feature>
<feature type="compositionally biased region" description="Polar residues" evidence="1">
    <location>
        <begin position="28"/>
        <end position="48"/>
    </location>
</feature>
<evidence type="ECO:0000256" key="1">
    <source>
        <dbReference type="SAM" id="MobiDB-lite"/>
    </source>
</evidence>
<dbReference type="OrthoDB" id="8070208at2759"/>
<protein>
    <submittedName>
        <fullName evidence="2">Uncharacterized protein</fullName>
    </submittedName>
</protein>
<feature type="region of interest" description="Disordered" evidence="1">
    <location>
        <begin position="95"/>
        <end position="254"/>
    </location>
</feature>
<feature type="non-terminal residue" evidence="2">
    <location>
        <position position="1"/>
    </location>
</feature>
<name>A0A0K8V748_BACLA</name>
<feature type="compositionally biased region" description="Pro residues" evidence="1">
    <location>
        <begin position="98"/>
        <end position="108"/>
    </location>
</feature>